<feature type="transmembrane region" description="Helical" evidence="1">
    <location>
        <begin position="151"/>
        <end position="170"/>
    </location>
</feature>
<gene>
    <name evidence="3" type="ORF">CD32_08940</name>
</gene>
<name>A0A0A3IKT8_9BACI</name>
<evidence type="ECO:0000259" key="2">
    <source>
        <dbReference type="Pfam" id="PF04982"/>
    </source>
</evidence>
<dbReference type="Pfam" id="PF04982">
    <property type="entry name" value="TM_HPP"/>
    <property type="match status" value="1"/>
</dbReference>
<feature type="transmembrane region" description="Helical" evidence="1">
    <location>
        <begin position="63"/>
        <end position="83"/>
    </location>
</feature>
<dbReference type="InterPro" id="IPR007065">
    <property type="entry name" value="HPP"/>
</dbReference>
<dbReference type="RefSeq" id="WP_036153666.1">
    <property type="nucleotide sequence ID" value="NZ_AVCX01000007.1"/>
</dbReference>
<keyword evidence="4" id="KW-1185">Reference proteome</keyword>
<proteinExistence type="predicted"/>
<dbReference type="PANTHER" id="PTHR33741:SF5">
    <property type="entry name" value="TRANSMEMBRANE PROTEIN DDB_G0269096-RELATED"/>
    <property type="match status" value="1"/>
</dbReference>
<organism evidence="3 4">
    <name type="scientific">Lysinibacillus odysseyi 34hs-1 = NBRC 100172</name>
    <dbReference type="NCBI Taxonomy" id="1220589"/>
    <lineage>
        <taxon>Bacteria</taxon>
        <taxon>Bacillati</taxon>
        <taxon>Bacillota</taxon>
        <taxon>Bacilli</taxon>
        <taxon>Bacillales</taxon>
        <taxon>Bacillaceae</taxon>
        <taxon>Lysinibacillus</taxon>
    </lineage>
</organism>
<feature type="transmembrane region" description="Helical" evidence="1">
    <location>
        <begin position="38"/>
        <end position="56"/>
    </location>
</feature>
<keyword evidence="1" id="KW-0472">Membrane</keyword>
<evidence type="ECO:0000256" key="1">
    <source>
        <dbReference type="SAM" id="Phobius"/>
    </source>
</evidence>
<reference evidence="3 4" key="1">
    <citation type="submission" date="2014-02" db="EMBL/GenBank/DDBJ databases">
        <title>Draft genome sequence of Lysinibacillus odysseyi NBRC 100172.</title>
        <authorList>
            <person name="Zhang F."/>
            <person name="Wang G."/>
            <person name="Zhang L."/>
        </authorList>
    </citation>
    <scope>NUCLEOTIDE SEQUENCE [LARGE SCALE GENOMIC DNA]</scope>
    <source>
        <strain evidence="3 4">NBRC 100172</strain>
    </source>
</reference>
<dbReference type="eggNOG" id="COG3448">
    <property type="taxonomic scope" value="Bacteria"/>
</dbReference>
<dbReference type="AlphaFoldDB" id="A0A0A3IKT8"/>
<dbReference type="Proteomes" id="UP000030437">
    <property type="component" value="Unassembled WGS sequence"/>
</dbReference>
<keyword evidence="1" id="KW-0812">Transmembrane</keyword>
<dbReference type="PANTHER" id="PTHR33741">
    <property type="entry name" value="TRANSMEMBRANE PROTEIN DDB_G0269096-RELATED"/>
    <property type="match status" value="1"/>
</dbReference>
<protein>
    <submittedName>
        <fullName evidence="3">Membrane protein</fullName>
    </submittedName>
</protein>
<keyword evidence="1" id="KW-1133">Transmembrane helix</keyword>
<sequence length="184" mass="20351">MEKVDQHQQIRNSWWQEYFIKMRGQHLAVSHRTNMADALTAAVGGFIGIGTLLLLTYMTGTPWLIASLGASCVLVFGAWNAPFSQPRNIIGGHALSGLVGISFYELFGSHPLAISAAVALAIFLMMLTKTVHPPGGGNPIIIMLGGYDWHYLFAPVIVGAFVIILYAVILNNIRQNRHYPLFWW</sequence>
<feature type="domain" description="HPP transmembrane region" evidence="2">
    <location>
        <begin position="31"/>
        <end position="180"/>
    </location>
</feature>
<comment type="caution">
    <text evidence="3">The sequence shown here is derived from an EMBL/GenBank/DDBJ whole genome shotgun (WGS) entry which is preliminary data.</text>
</comment>
<evidence type="ECO:0000313" key="4">
    <source>
        <dbReference type="Proteomes" id="UP000030437"/>
    </source>
</evidence>
<dbReference type="InterPro" id="IPR058581">
    <property type="entry name" value="TM_HPP"/>
</dbReference>
<dbReference type="STRING" id="1220589.CD32_08940"/>
<dbReference type="EMBL" id="JPVP01000054">
    <property type="protein sequence ID" value="KGR85354.1"/>
    <property type="molecule type" value="Genomic_DNA"/>
</dbReference>
<evidence type="ECO:0000313" key="3">
    <source>
        <dbReference type="EMBL" id="KGR85354.1"/>
    </source>
</evidence>
<feature type="transmembrane region" description="Helical" evidence="1">
    <location>
        <begin position="112"/>
        <end position="131"/>
    </location>
</feature>
<accession>A0A0A3IKT8</accession>